<keyword evidence="2" id="KW-0812">Transmembrane</keyword>
<dbReference type="AlphaFoldDB" id="A0A940XWZ3"/>
<gene>
    <name evidence="3" type="ORF">J8N05_26170</name>
</gene>
<feature type="region of interest" description="Disordered" evidence="1">
    <location>
        <begin position="122"/>
        <end position="146"/>
    </location>
</feature>
<dbReference type="NCBIfam" id="NF038083">
    <property type="entry name" value="CU044_5270_fam"/>
    <property type="match status" value="1"/>
</dbReference>
<evidence type="ECO:0000313" key="4">
    <source>
        <dbReference type="Proteomes" id="UP000677413"/>
    </source>
</evidence>
<evidence type="ECO:0000256" key="2">
    <source>
        <dbReference type="SAM" id="Phobius"/>
    </source>
</evidence>
<organism evidence="3 4">
    <name type="scientific">Streptomyces liliiviolaceus</name>
    <dbReference type="NCBI Taxonomy" id="2823109"/>
    <lineage>
        <taxon>Bacteria</taxon>
        <taxon>Bacillati</taxon>
        <taxon>Actinomycetota</taxon>
        <taxon>Actinomycetes</taxon>
        <taxon>Kitasatosporales</taxon>
        <taxon>Streptomycetaceae</taxon>
        <taxon>Streptomyces</taxon>
    </lineage>
</organism>
<dbReference type="Proteomes" id="UP000677413">
    <property type="component" value="Unassembled WGS sequence"/>
</dbReference>
<feature type="region of interest" description="Disordered" evidence="1">
    <location>
        <begin position="1"/>
        <end position="31"/>
    </location>
</feature>
<dbReference type="InterPro" id="IPR047789">
    <property type="entry name" value="CU044_5270-like"/>
</dbReference>
<accession>A0A940XWZ3</accession>
<dbReference type="EMBL" id="JAGPYQ010000001">
    <property type="protein sequence ID" value="MBQ0851656.1"/>
    <property type="molecule type" value="Genomic_DNA"/>
</dbReference>
<evidence type="ECO:0000256" key="1">
    <source>
        <dbReference type="SAM" id="MobiDB-lite"/>
    </source>
</evidence>
<feature type="transmembrane region" description="Helical" evidence="2">
    <location>
        <begin position="66"/>
        <end position="87"/>
    </location>
</feature>
<keyword evidence="4" id="KW-1185">Reference proteome</keyword>
<protein>
    <submittedName>
        <fullName evidence="3">CU044_5270 family protein</fullName>
    </submittedName>
</protein>
<comment type="caution">
    <text evidence="3">The sequence shown here is derived from an EMBL/GenBank/DDBJ whole genome shotgun (WGS) entry which is preliminary data.</text>
</comment>
<keyword evidence="2" id="KW-0472">Membrane</keyword>
<name>A0A940XWZ3_9ACTN</name>
<keyword evidence="2" id="KW-1133">Transmembrane helix</keyword>
<proteinExistence type="predicted"/>
<sequence>MTDELELLRRANPVRDDDPRFAEGPLSHESESRLNHLMASASAGTGVGTGAGRVGERRPRRSRTRLVWALAATVVVAVTATALLLAGPNTTPAVAAPRPLVVRADSTLVPLDTLVGRAERDAADGSAGLRKGTHAQSWSVGMSEDEPPITLPVERVVRWNADDSHTELVVATDPRHPGRRVLTDADDGPRLVDDGHVISEQTFPPSWSDAPPQSPPPHDVTRLRAYLREAQHVDTPLTTGELLDATSLLLDTWTLGARENAALARLLADAKGLRPVGQVTDRLGRLGQAYVYDGAGYRRMLIMDPADGAVLGLEATAAVDEPEYGVEAGDVMDYSAWIR</sequence>
<reference evidence="3 4" key="1">
    <citation type="submission" date="2021-04" db="EMBL/GenBank/DDBJ databases">
        <authorList>
            <person name="Tang X."/>
            <person name="Zhou X."/>
            <person name="Chen X."/>
            <person name="Cernava T."/>
            <person name="Zhang C."/>
        </authorList>
    </citation>
    <scope>NUCLEOTIDE SEQUENCE [LARGE SCALE GENOMIC DNA]</scope>
    <source>
        <strain evidence="3 4">BH-SS-21</strain>
    </source>
</reference>
<evidence type="ECO:0000313" key="3">
    <source>
        <dbReference type="EMBL" id="MBQ0851656.1"/>
    </source>
</evidence>
<dbReference type="RefSeq" id="WP_210886627.1">
    <property type="nucleotide sequence ID" value="NZ_JAGPYQ010000001.1"/>
</dbReference>